<comment type="caution">
    <text evidence="1">The sequence shown here is derived from an EMBL/GenBank/DDBJ whole genome shotgun (WGS) entry which is preliminary data.</text>
</comment>
<name>A0A5C6BHP5_9BACT</name>
<proteinExistence type="predicted"/>
<dbReference type="OrthoDB" id="250053at2"/>
<sequence length="269" mass="30538">MDAQLLNKKFQRMGARLKVVDPPRQRRRASSSLLTLDIGSDRQGEFFEIMPQAGADPEIEVLDVQPSDRHLLLLVREDGAKNKYLCGHDERHWFVAGIPESAPVGTVRQAKEALQPKEVRSAVASKRMSGKSRNSRKNAAFIRQGEWFFLPSATTFVDESLVLRNEPLSRGNGGKPHWLEFCYRSGGETVYVCKRHPNGVTDTQYRSILSSNGNAKNWGWRTMRRNPGVYVKGRVRHPDHATITLQGWHQVVMNTENESRAMRNVAFLD</sequence>
<dbReference type="RefSeq" id="WP_146409735.1">
    <property type="nucleotide sequence ID" value="NZ_SJPU01000005.1"/>
</dbReference>
<accession>A0A5C6BHP5</accession>
<evidence type="ECO:0000313" key="2">
    <source>
        <dbReference type="Proteomes" id="UP000319908"/>
    </source>
</evidence>
<dbReference type="Proteomes" id="UP000319908">
    <property type="component" value="Unassembled WGS sequence"/>
</dbReference>
<keyword evidence="2" id="KW-1185">Reference proteome</keyword>
<organism evidence="1 2">
    <name type="scientific">Allorhodopirellula heiligendammensis</name>
    <dbReference type="NCBI Taxonomy" id="2714739"/>
    <lineage>
        <taxon>Bacteria</taxon>
        <taxon>Pseudomonadati</taxon>
        <taxon>Planctomycetota</taxon>
        <taxon>Planctomycetia</taxon>
        <taxon>Pirellulales</taxon>
        <taxon>Pirellulaceae</taxon>
        <taxon>Allorhodopirellula</taxon>
    </lineage>
</organism>
<reference evidence="1 2" key="1">
    <citation type="journal article" date="2020" name="Antonie Van Leeuwenhoek">
        <title>Rhodopirellula heiligendammensis sp. nov., Rhodopirellula pilleata sp. nov., and Rhodopirellula solitaria sp. nov. isolated from natural or artificial marine surfaces in Northern Germany and California, USA, and emended description of the genus Rhodopirellula.</title>
        <authorList>
            <person name="Kallscheuer N."/>
            <person name="Wiegand S."/>
            <person name="Jogler M."/>
            <person name="Boedeker C."/>
            <person name="Peeters S.H."/>
            <person name="Rast P."/>
            <person name="Heuer A."/>
            <person name="Jetten M.S.M."/>
            <person name="Rohde M."/>
            <person name="Jogler C."/>
        </authorList>
    </citation>
    <scope>NUCLEOTIDE SEQUENCE [LARGE SCALE GENOMIC DNA]</scope>
    <source>
        <strain evidence="1 2">Poly21</strain>
    </source>
</reference>
<dbReference type="EMBL" id="SJPU01000005">
    <property type="protein sequence ID" value="TWU09944.1"/>
    <property type="molecule type" value="Genomic_DNA"/>
</dbReference>
<evidence type="ECO:0000313" key="1">
    <source>
        <dbReference type="EMBL" id="TWU09944.1"/>
    </source>
</evidence>
<protein>
    <submittedName>
        <fullName evidence="1">Uncharacterized protein</fullName>
    </submittedName>
</protein>
<gene>
    <name evidence="1" type="ORF">Poly21_52730</name>
</gene>
<dbReference type="AlphaFoldDB" id="A0A5C6BHP5"/>